<dbReference type="GO" id="GO:0032153">
    <property type="term" value="C:cell division site"/>
    <property type="evidence" value="ECO:0007669"/>
    <property type="project" value="TreeGrafter"/>
</dbReference>
<dbReference type="PANTHER" id="PTHR30474">
    <property type="entry name" value="CELL CYCLE PROTEIN"/>
    <property type="match status" value="1"/>
</dbReference>
<feature type="transmembrane region" description="Helical" evidence="7">
    <location>
        <begin position="220"/>
        <end position="247"/>
    </location>
</feature>
<feature type="transmembrane region" description="Helical" evidence="7">
    <location>
        <begin position="254"/>
        <end position="274"/>
    </location>
</feature>
<keyword evidence="3" id="KW-0133">Cell shape</keyword>
<evidence type="ECO:0000313" key="9">
    <source>
        <dbReference type="Proteomes" id="UP000274920"/>
    </source>
</evidence>
<sequence length="529" mass="58308">MVNIIAEISKYMMIVLMAAYTFSCFSIFAQSYEEDEKRVYILQNVLMFLMQFLAYAVMYLKTGEQKLLLFFAVQVVLLVAVILLYSILYPNVSRLIVNNMCMLLSVGLIMITRLSYESAVKQFIFIALGTAFGLVVPVLIRKLKFLADWVYIYAGVGFAALLLVAVFAATSGGAKLGFSIGGIGIQPSEFVKILFVFYVAASLKNSTEFKNVVITTAVAAAHVLILVVSTDLGAALILFVVYLVMLYVATKQPLYAAAGIGAGSLAAVAGYHLFAHIKIRVSAWKDPFASYNEGGYQVAQSLFAIGTGSWFGMGLCQGSPDLIPVAESDFIFSAIAEELGVIFALCVILICVSCYVMFLNIAMELRNRFYKLVALGLGTCYIFQVFLTIGGVTKFIPSTGVTLPLVSYGGSSILSSMIMIGIIQGLYILREDEEEELEWKREMAARKRRAKAAREKRERSGNGGRNSEDYEGQRQNPGRRTGGGQKRNGAGQDEPGRERAIKDEQRGSRNKKPTKEKSKFEEVPKQRIR</sequence>
<feature type="transmembrane region" description="Helical" evidence="7">
    <location>
        <begin position="123"/>
        <end position="143"/>
    </location>
</feature>
<keyword evidence="9" id="KW-1185">Reference proteome</keyword>
<feature type="transmembrane region" description="Helical" evidence="7">
    <location>
        <begin position="12"/>
        <end position="29"/>
    </location>
</feature>
<evidence type="ECO:0000313" key="8">
    <source>
        <dbReference type="EMBL" id="RRK31933.1"/>
    </source>
</evidence>
<proteinExistence type="predicted"/>
<organism evidence="8 9">
    <name type="scientific">Schaedlerella arabinosiphila</name>
    <dbReference type="NCBI Taxonomy" id="2044587"/>
    <lineage>
        <taxon>Bacteria</taxon>
        <taxon>Bacillati</taxon>
        <taxon>Bacillota</taxon>
        <taxon>Clostridia</taxon>
        <taxon>Lachnospirales</taxon>
        <taxon>Lachnospiraceae</taxon>
        <taxon>Schaedlerella</taxon>
    </lineage>
</organism>
<dbReference type="Proteomes" id="UP000274920">
    <property type="component" value="Unassembled WGS sequence"/>
</dbReference>
<dbReference type="EMBL" id="RHJS01000002">
    <property type="protein sequence ID" value="RRK31933.1"/>
    <property type="molecule type" value="Genomic_DNA"/>
</dbReference>
<accession>A0A3R8JNG2</accession>
<keyword evidence="4 7" id="KW-1133">Transmembrane helix</keyword>
<dbReference type="Pfam" id="PF01098">
    <property type="entry name" value="FTSW_RODA_SPOVE"/>
    <property type="match status" value="1"/>
</dbReference>
<evidence type="ECO:0000256" key="2">
    <source>
        <dbReference type="ARBA" id="ARBA00022692"/>
    </source>
</evidence>
<feature type="region of interest" description="Disordered" evidence="6">
    <location>
        <begin position="450"/>
        <end position="529"/>
    </location>
</feature>
<keyword evidence="5 7" id="KW-0472">Membrane</keyword>
<dbReference type="GO" id="GO:0051301">
    <property type="term" value="P:cell division"/>
    <property type="evidence" value="ECO:0007669"/>
    <property type="project" value="InterPro"/>
</dbReference>
<evidence type="ECO:0000256" key="1">
    <source>
        <dbReference type="ARBA" id="ARBA00004141"/>
    </source>
</evidence>
<evidence type="ECO:0000256" key="5">
    <source>
        <dbReference type="ARBA" id="ARBA00023136"/>
    </source>
</evidence>
<dbReference type="GO" id="GO:0008360">
    <property type="term" value="P:regulation of cell shape"/>
    <property type="evidence" value="ECO:0007669"/>
    <property type="project" value="UniProtKB-KW"/>
</dbReference>
<keyword evidence="2 7" id="KW-0812">Transmembrane</keyword>
<evidence type="ECO:0000256" key="7">
    <source>
        <dbReference type="SAM" id="Phobius"/>
    </source>
</evidence>
<feature type="transmembrane region" description="Helical" evidence="7">
    <location>
        <begin position="67"/>
        <end position="89"/>
    </location>
</feature>
<feature type="transmembrane region" description="Helical" evidence="7">
    <location>
        <begin position="405"/>
        <end position="429"/>
    </location>
</feature>
<dbReference type="InterPro" id="IPR001182">
    <property type="entry name" value="FtsW/RodA"/>
</dbReference>
<feature type="transmembrane region" description="Helical" evidence="7">
    <location>
        <begin position="339"/>
        <end position="360"/>
    </location>
</feature>
<feature type="transmembrane region" description="Helical" evidence="7">
    <location>
        <begin position="95"/>
        <end position="116"/>
    </location>
</feature>
<feature type="transmembrane region" description="Helical" evidence="7">
    <location>
        <begin position="372"/>
        <end position="393"/>
    </location>
</feature>
<gene>
    <name evidence="8" type="ORF">EBB54_11535</name>
</gene>
<name>A0A3R8JNG2_9FIRM</name>
<dbReference type="PANTHER" id="PTHR30474:SF3">
    <property type="entry name" value="PEPTIDOGLYCAN GLYCOSYLTRANSFERASE RODA"/>
    <property type="match status" value="1"/>
</dbReference>
<comment type="caution">
    <text evidence="8">The sequence shown here is derived from an EMBL/GenBank/DDBJ whole genome shotgun (WGS) entry which is preliminary data.</text>
</comment>
<feature type="transmembrane region" description="Helical" evidence="7">
    <location>
        <begin position="41"/>
        <end position="60"/>
    </location>
</feature>
<dbReference type="GO" id="GO:0015648">
    <property type="term" value="F:lipid-linked peptidoglycan transporter activity"/>
    <property type="evidence" value="ECO:0007669"/>
    <property type="project" value="TreeGrafter"/>
</dbReference>
<protein>
    <submittedName>
        <fullName evidence="8">FtsW/RodA/SpoVE family cell cycle protein</fullName>
    </submittedName>
</protein>
<dbReference type="GO" id="GO:0005886">
    <property type="term" value="C:plasma membrane"/>
    <property type="evidence" value="ECO:0007669"/>
    <property type="project" value="TreeGrafter"/>
</dbReference>
<dbReference type="AlphaFoldDB" id="A0A3R8JNG2"/>
<feature type="compositionally biased region" description="Basic and acidic residues" evidence="6">
    <location>
        <begin position="494"/>
        <end position="529"/>
    </location>
</feature>
<dbReference type="RefSeq" id="WP_125127505.1">
    <property type="nucleotide sequence ID" value="NZ_RHJS01000002.1"/>
</dbReference>
<feature type="transmembrane region" description="Helical" evidence="7">
    <location>
        <begin position="149"/>
        <end position="169"/>
    </location>
</feature>
<comment type="subcellular location">
    <subcellularLocation>
        <location evidence="1">Membrane</location>
        <topology evidence="1">Multi-pass membrane protein</topology>
    </subcellularLocation>
</comment>
<evidence type="ECO:0000256" key="6">
    <source>
        <dbReference type="SAM" id="MobiDB-lite"/>
    </source>
</evidence>
<feature type="transmembrane region" description="Helical" evidence="7">
    <location>
        <begin position="176"/>
        <end position="200"/>
    </location>
</feature>
<feature type="compositionally biased region" description="Basic and acidic residues" evidence="6">
    <location>
        <begin position="452"/>
        <end position="472"/>
    </location>
</feature>
<evidence type="ECO:0000256" key="4">
    <source>
        <dbReference type="ARBA" id="ARBA00022989"/>
    </source>
</evidence>
<evidence type="ECO:0000256" key="3">
    <source>
        <dbReference type="ARBA" id="ARBA00022960"/>
    </source>
</evidence>
<reference evidence="8" key="1">
    <citation type="submission" date="2018-10" db="EMBL/GenBank/DDBJ databases">
        <title>Schaedlerella arabinophila gen. nov. sp. nov., isolated from the mouse intestinal tract and comparative analysis with the genome of the closely related altered Schaedler flora strain ASF502.</title>
        <authorList>
            <person name="Miyake S."/>
            <person name="Soh M."/>
            <person name="Seedorf H."/>
        </authorList>
    </citation>
    <scope>NUCLEOTIDE SEQUENCE [LARGE SCALE GENOMIC DNA]</scope>
    <source>
        <strain evidence="8">DSM 106076</strain>
    </source>
</reference>